<organism evidence="7 8">
    <name type="scientific">Candidatus Uhrbacteria bacterium RIFCSPLOWO2_02_FULL_48_12</name>
    <dbReference type="NCBI Taxonomy" id="1802407"/>
    <lineage>
        <taxon>Bacteria</taxon>
        <taxon>Candidatus Uhriibacteriota</taxon>
    </lineage>
</organism>
<dbReference type="PANTHER" id="PTHR34139:SF1">
    <property type="entry name" value="RNASE MJ1380-RELATED"/>
    <property type="match status" value="1"/>
</dbReference>
<dbReference type="STRING" id="1802407.A3I40_01650"/>
<dbReference type="GO" id="GO:0110001">
    <property type="term" value="C:toxin-antitoxin complex"/>
    <property type="evidence" value="ECO:0007669"/>
    <property type="project" value="InterPro"/>
</dbReference>
<dbReference type="Gene3D" id="1.20.120.580">
    <property type="entry name" value="bsu32300-like"/>
    <property type="match status" value="1"/>
</dbReference>
<evidence type="ECO:0000256" key="3">
    <source>
        <dbReference type="ARBA" id="ARBA00022722"/>
    </source>
</evidence>
<keyword evidence="2" id="KW-1277">Toxin-antitoxin system</keyword>
<evidence type="ECO:0000256" key="6">
    <source>
        <dbReference type="ARBA" id="ARBA00024207"/>
    </source>
</evidence>
<dbReference type="GO" id="GO:0016787">
    <property type="term" value="F:hydrolase activity"/>
    <property type="evidence" value="ECO:0007669"/>
    <property type="project" value="UniProtKB-KW"/>
</dbReference>
<dbReference type="InterPro" id="IPR037038">
    <property type="entry name" value="HepT-like_sf"/>
</dbReference>
<keyword evidence="3" id="KW-0540">Nuclease</keyword>
<dbReference type="EMBL" id="MGEP01000021">
    <property type="protein sequence ID" value="OGL87309.1"/>
    <property type="molecule type" value="Genomic_DNA"/>
</dbReference>
<dbReference type="GO" id="GO:0000166">
    <property type="term" value="F:nucleotide binding"/>
    <property type="evidence" value="ECO:0007669"/>
    <property type="project" value="UniProtKB-KW"/>
</dbReference>
<sequence length="114" mass="13302">MSKRGVELYLGDIKDSIRKIEKYARGINFSEFSHDEKTMDAVVRNLSIIGEAVRNIPRDTKAKNPDVAWKEILGMRNKVIHEYFGIDDEILWKTIKEDLPVFKKQIAKLLRNIK</sequence>
<comment type="similarity">
    <text evidence="6">Belongs to the HepT RNase toxin family.</text>
</comment>
<evidence type="ECO:0000313" key="8">
    <source>
        <dbReference type="Proteomes" id="UP000178723"/>
    </source>
</evidence>
<dbReference type="InterPro" id="IPR008201">
    <property type="entry name" value="HepT-like"/>
</dbReference>
<proteinExistence type="inferred from homology"/>
<evidence type="ECO:0000256" key="5">
    <source>
        <dbReference type="ARBA" id="ARBA00022801"/>
    </source>
</evidence>
<keyword evidence="5" id="KW-0378">Hydrolase</keyword>
<name>A0A1F7V9U6_9BACT</name>
<comment type="caution">
    <text evidence="7">The sequence shown here is derived from an EMBL/GenBank/DDBJ whole genome shotgun (WGS) entry which is preliminary data.</text>
</comment>
<dbReference type="Proteomes" id="UP000178723">
    <property type="component" value="Unassembled WGS sequence"/>
</dbReference>
<dbReference type="InterPro" id="IPR051813">
    <property type="entry name" value="HepT_RNase_toxin"/>
</dbReference>
<evidence type="ECO:0000256" key="1">
    <source>
        <dbReference type="ARBA" id="ARBA00022553"/>
    </source>
</evidence>
<gene>
    <name evidence="7" type="ORF">A3I40_01650</name>
</gene>
<evidence type="ECO:0000313" key="7">
    <source>
        <dbReference type="EMBL" id="OGL87309.1"/>
    </source>
</evidence>
<dbReference type="PANTHER" id="PTHR34139">
    <property type="entry name" value="UPF0331 PROTEIN MJ0127"/>
    <property type="match status" value="1"/>
</dbReference>
<dbReference type="GO" id="GO:0004540">
    <property type="term" value="F:RNA nuclease activity"/>
    <property type="evidence" value="ECO:0007669"/>
    <property type="project" value="InterPro"/>
</dbReference>
<dbReference type="Pfam" id="PF01934">
    <property type="entry name" value="HepT-like"/>
    <property type="match status" value="1"/>
</dbReference>
<accession>A0A1F7V9U6</accession>
<evidence type="ECO:0000256" key="2">
    <source>
        <dbReference type="ARBA" id="ARBA00022649"/>
    </source>
</evidence>
<evidence type="ECO:0000256" key="4">
    <source>
        <dbReference type="ARBA" id="ARBA00022741"/>
    </source>
</evidence>
<protein>
    <recommendedName>
        <fullName evidence="9">DUF86 domain-containing protein</fullName>
    </recommendedName>
</protein>
<dbReference type="AlphaFoldDB" id="A0A1F7V9U6"/>
<evidence type="ECO:0008006" key="9">
    <source>
        <dbReference type="Google" id="ProtNLM"/>
    </source>
</evidence>
<keyword evidence="4" id="KW-0547">Nucleotide-binding</keyword>
<keyword evidence="1" id="KW-0597">Phosphoprotein</keyword>
<reference evidence="7 8" key="1">
    <citation type="journal article" date="2016" name="Nat. Commun.">
        <title>Thousands of microbial genomes shed light on interconnected biogeochemical processes in an aquifer system.</title>
        <authorList>
            <person name="Anantharaman K."/>
            <person name="Brown C.T."/>
            <person name="Hug L.A."/>
            <person name="Sharon I."/>
            <person name="Castelle C.J."/>
            <person name="Probst A.J."/>
            <person name="Thomas B.C."/>
            <person name="Singh A."/>
            <person name="Wilkins M.J."/>
            <person name="Karaoz U."/>
            <person name="Brodie E.L."/>
            <person name="Williams K.H."/>
            <person name="Hubbard S.S."/>
            <person name="Banfield J.F."/>
        </authorList>
    </citation>
    <scope>NUCLEOTIDE SEQUENCE [LARGE SCALE GENOMIC DNA]</scope>
</reference>